<keyword evidence="3" id="KW-0963">Cytoplasm</keyword>
<feature type="compositionally biased region" description="Low complexity" evidence="7">
    <location>
        <begin position="1025"/>
        <end position="1034"/>
    </location>
</feature>
<dbReference type="PANTHER" id="PTHR23030:SF30">
    <property type="entry name" value="TYROSINE-PROTEIN PHOSPHATASE NON-RECEPTOR TYPE 23"/>
    <property type="match status" value="1"/>
</dbReference>
<protein>
    <recommendedName>
        <fullName evidence="5">BRO domain-containing protein 1</fullName>
    </recommendedName>
</protein>
<dbReference type="Pfam" id="PF13949">
    <property type="entry name" value="ALIX_LYPXL_bnd"/>
    <property type="match status" value="1"/>
</dbReference>
<dbReference type="InterPro" id="IPR038499">
    <property type="entry name" value="BRO1_sf"/>
</dbReference>
<dbReference type="GO" id="GO:0005768">
    <property type="term" value="C:endosome"/>
    <property type="evidence" value="ECO:0007669"/>
    <property type="project" value="UniProtKB-SubCell"/>
</dbReference>
<dbReference type="Gene3D" id="1.25.40.280">
    <property type="entry name" value="alix/aip1 like domains"/>
    <property type="match status" value="1"/>
</dbReference>
<proteinExistence type="predicted"/>
<dbReference type="PANTHER" id="PTHR23030">
    <property type="entry name" value="PCD6 INTERACTING PROTEIN-RELATED"/>
    <property type="match status" value="1"/>
</dbReference>
<feature type="domain" description="BRO1" evidence="8">
    <location>
        <begin position="6"/>
        <end position="406"/>
    </location>
</feature>
<feature type="compositionally biased region" description="Pro residues" evidence="7">
    <location>
        <begin position="1035"/>
        <end position="1060"/>
    </location>
</feature>
<feature type="compositionally biased region" description="Pro residues" evidence="7">
    <location>
        <begin position="863"/>
        <end position="892"/>
    </location>
</feature>
<evidence type="ECO:0000256" key="1">
    <source>
        <dbReference type="ARBA" id="ARBA00004177"/>
    </source>
</evidence>
<dbReference type="CDD" id="cd09242">
    <property type="entry name" value="BRO1_ScBro1_like"/>
    <property type="match status" value="1"/>
</dbReference>
<dbReference type="KEGG" id="tasa:A1Q1_00222"/>
<dbReference type="InterPro" id="IPR004328">
    <property type="entry name" value="BRO1_dom"/>
</dbReference>
<dbReference type="OrthoDB" id="2141925at2759"/>
<feature type="compositionally biased region" description="Pro residues" evidence="7">
    <location>
        <begin position="943"/>
        <end position="973"/>
    </location>
</feature>
<dbReference type="GO" id="GO:0043328">
    <property type="term" value="P:protein transport to vacuole involved in ubiquitin-dependent protein catabolic process via the multivesicular body sorting pathway"/>
    <property type="evidence" value="ECO:0007669"/>
    <property type="project" value="TreeGrafter"/>
</dbReference>
<dbReference type="InterPro" id="IPR025304">
    <property type="entry name" value="ALIX_V_dom"/>
</dbReference>
<evidence type="ECO:0000313" key="10">
    <source>
        <dbReference type="Proteomes" id="UP000002748"/>
    </source>
</evidence>
<evidence type="ECO:0000313" key="9">
    <source>
        <dbReference type="EMBL" id="EJT50481.1"/>
    </source>
</evidence>
<evidence type="ECO:0000256" key="3">
    <source>
        <dbReference type="ARBA" id="ARBA00022490"/>
    </source>
</evidence>
<dbReference type="PROSITE" id="PS51180">
    <property type="entry name" value="BRO1"/>
    <property type="match status" value="1"/>
</dbReference>
<evidence type="ECO:0000259" key="8">
    <source>
        <dbReference type="PROSITE" id="PS51180"/>
    </source>
</evidence>
<feature type="compositionally biased region" description="Low complexity" evidence="7">
    <location>
        <begin position="907"/>
        <end position="942"/>
    </location>
</feature>
<dbReference type="Gene3D" id="1.20.120.560">
    <property type="entry name" value="alix/aip1 in complex with the ypdl late domain"/>
    <property type="match status" value="1"/>
</dbReference>
<evidence type="ECO:0000256" key="4">
    <source>
        <dbReference type="ARBA" id="ARBA00022753"/>
    </source>
</evidence>
<dbReference type="Proteomes" id="UP000002748">
    <property type="component" value="Unassembled WGS sequence"/>
</dbReference>
<gene>
    <name evidence="9" type="ORF">A1Q1_00222</name>
</gene>
<evidence type="ECO:0000256" key="7">
    <source>
        <dbReference type="SAM" id="MobiDB-lite"/>
    </source>
</evidence>
<feature type="region of interest" description="Disordered" evidence="7">
    <location>
        <begin position="755"/>
        <end position="1076"/>
    </location>
</feature>
<evidence type="ECO:0000256" key="6">
    <source>
        <dbReference type="SAM" id="Coils"/>
    </source>
</evidence>
<keyword evidence="4" id="KW-0967">Endosome</keyword>
<keyword evidence="6" id="KW-0175">Coiled coil</keyword>
<dbReference type="RefSeq" id="XP_014182025.1">
    <property type="nucleotide sequence ID" value="XM_014326550.1"/>
</dbReference>
<dbReference type="Pfam" id="PF03097">
    <property type="entry name" value="BRO1"/>
    <property type="match status" value="1"/>
</dbReference>
<feature type="compositionally biased region" description="Low complexity" evidence="7">
    <location>
        <begin position="1061"/>
        <end position="1076"/>
    </location>
</feature>
<evidence type="ECO:0000256" key="5">
    <source>
        <dbReference type="ARBA" id="ARBA00041284"/>
    </source>
</evidence>
<accession>J5TEA3</accession>
<feature type="compositionally biased region" description="Pro residues" evidence="7">
    <location>
        <begin position="784"/>
        <end position="806"/>
    </location>
</feature>
<dbReference type="AlphaFoldDB" id="J5TEA3"/>
<comment type="caution">
    <text evidence="9">The sequence shown here is derived from an EMBL/GenBank/DDBJ whole genome shotgun (WGS) entry which is preliminary data.</text>
</comment>
<feature type="coiled-coil region" evidence="6">
    <location>
        <begin position="458"/>
        <end position="492"/>
    </location>
</feature>
<dbReference type="GeneID" id="25983736"/>
<feature type="compositionally biased region" description="Pro residues" evidence="7">
    <location>
        <begin position="1010"/>
        <end position="1024"/>
    </location>
</feature>
<dbReference type="VEuPathDB" id="FungiDB:A1Q1_00222"/>
<dbReference type="SMART" id="SM01041">
    <property type="entry name" value="BRO1"/>
    <property type="match status" value="1"/>
</dbReference>
<dbReference type="EMBL" id="ALBS01000103">
    <property type="protein sequence ID" value="EJT50481.1"/>
    <property type="molecule type" value="Genomic_DNA"/>
</dbReference>
<feature type="compositionally biased region" description="Low complexity" evidence="7">
    <location>
        <begin position="847"/>
        <end position="862"/>
    </location>
</feature>
<reference evidence="9 10" key="1">
    <citation type="journal article" date="2012" name="Eukaryot. Cell">
        <title>Draft genome sequence of CBS 2479, the standard type strain of Trichosporon asahii.</title>
        <authorList>
            <person name="Yang R.Y."/>
            <person name="Li H.T."/>
            <person name="Zhu H."/>
            <person name="Zhou G.P."/>
            <person name="Wang M."/>
            <person name="Wang L."/>
        </authorList>
    </citation>
    <scope>NUCLEOTIDE SEQUENCE [LARGE SCALE GENOMIC DNA]</scope>
    <source>
        <strain evidence="10">ATCC 90039 / CBS 2479 / JCM 2466 / KCTC 7840 / NCYC 2677 / UAMH 7654</strain>
    </source>
</reference>
<comment type="subcellular location">
    <subcellularLocation>
        <location evidence="2">Cytoplasm</location>
    </subcellularLocation>
    <subcellularLocation>
        <location evidence="1">Endosome</location>
    </subcellularLocation>
</comment>
<feature type="coiled-coil region" evidence="6">
    <location>
        <begin position="592"/>
        <end position="629"/>
    </location>
</feature>
<name>J5TEA3_TRIAS</name>
<dbReference type="Gene3D" id="1.20.140.50">
    <property type="entry name" value="alix/aip1 like domains"/>
    <property type="match status" value="1"/>
</dbReference>
<dbReference type="HOGENOM" id="CLU_003661_0_0_1"/>
<sequence length="1076" mass="117353">MAHQSPLIAIPRKTTSDADWAGPVRATIAHSFGESPDSYSEEISALQRCRQDAVRGAGSDTTARDLLYKYFGQLELLELRFAEIKVSFGWNDAFTDKLTTQTSLAYEKASIIHLLASVLSSLAANQSRADPEGLKRAYFNARATAGMLTYINENFLHAPSTDLSRDVVHFLINLMLAQATEIFMEKLVDEKKAAGLVARTANQVASMYNALVDEMKEHQGKGIFDRNWMSVLQCKQKYYASVAQFYKAKADDAAGKHGAALARYKLADDLGYEAKRFANNFNYNFVATASPTLPTDAGSSLVEICKAHSAACAEAKAQATKDNDLIYHDALPSEASLPAIEKLPPATPVTIQDVYGNPEVSKLIGPDMFARLIPLAVHESASVYSEEKAKLARGEVERVEISEAEIRGALEHMGFPAIVSRWRKLADGDDDEEDISLPGEIVRIANEVRDAGSTDAQVRKLEGERARFEHELQSLSASLDNESRECERARAKYNPNFTQSPSGPLTNHFRQTISQNLQALQSATNADQQIIGLWREIQPAIASLKGGPDGLQAQARDIAAGKNKQAEVPQGVSLLDLQDEEQVTQRLDAGEQEELRKGAKDAQERLDRLHKIRRERDDVLKDLKEKNVEPQLFASELEKFRPYQSRLAAAVNASKQIVTELEGIVSRVEKGQGVRRHARSDKERAKRLRDWERSLEKAGAQHAEVVAGLSKGLGYYESLDRVVSDIAREVKSFVHQRDSERSRLVSELETRQRIAGGAGAGSSPSPASRDIGSQLAGLSLNAPTGPPGAPPAPPKPSSPYAPPKPSSPASNPYDFSALSSLSNAPSSFQTGSPAPPPPNRSTSGGYPSFPSVPSGAPSSSPSAPYPPPPKPQGSYPPPPGQQPSPYPAPPQQPQSTGSSYAPPPQQPQSTGSSYTPSYPSHPSPQHSYSAQQPQSTGGSYSAYPPPPKPTSYGAYPPPPPKPSYSYSSPPPQHSMPQSQPQYQPPPQQYGGQPQYQPPPQQQQYGQQPQYQPPGQQPQYQPPPQHQQYGQQQQYQPPPGGQPQYQPPPGGQPQYQPPPGQQPQYQPPGQYGYPQYR</sequence>
<organism evidence="9 10">
    <name type="scientific">Trichosporon asahii var. asahii (strain ATCC 90039 / CBS 2479 / JCM 2466 / KCTC 7840 / NBRC 103889/ NCYC 2677 / UAMH 7654)</name>
    <name type="common">Yeast</name>
    <dbReference type="NCBI Taxonomy" id="1186058"/>
    <lineage>
        <taxon>Eukaryota</taxon>
        <taxon>Fungi</taxon>
        <taxon>Dikarya</taxon>
        <taxon>Basidiomycota</taxon>
        <taxon>Agaricomycotina</taxon>
        <taxon>Tremellomycetes</taxon>
        <taxon>Trichosporonales</taxon>
        <taxon>Trichosporonaceae</taxon>
        <taxon>Trichosporon</taxon>
    </lineage>
</organism>
<evidence type="ECO:0000256" key="2">
    <source>
        <dbReference type="ARBA" id="ARBA00004496"/>
    </source>
</evidence>
<feature type="compositionally biased region" description="Low complexity" evidence="7">
    <location>
        <begin position="807"/>
        <end position="827"/>
    </location>
</feature>